<comment type="caution">
    <text evidence="1">The sequence shown here is derived from an EMBL/GenBank/DDBJ whole genome shotgun (WGS) entry which is preliminary data.</text>
</comment>
<keyword evidence="2" id="KW-1185">Reference proteome</keyword>
<dbReference type="Proteomes" id="UP001302602">
    <property type="component" value="Unassembled WGS sequence"/>
</dbReference>
<dbReference type="RefSeq" id="XP_062645955.1">
    <property type="nucleotide sequence ID" value="XM_062797111.1"/>
</dbReference>
<evidence type="ECO:0000313" key="2">
    <source>
        <dbReference type="Proteomes" id="UP001302602"/>
    </source>
</evidence>
<sequence>MAREEHARYEYPVDIENNTPVSEILVPNFVPKPDKPNPLALFPNPLEKLPSEALEKVAVPVLDEKGDAVQPRQYTSIRNQAIEDDALVHLTSAQAAGWRARRKMYHHREAQRRTQRKNILAIRRWIHIDPVLLYQKSRAMSEFLDRGRMAGAPGLKVNDWFRQWVSGIRQHTTT</sequence>
<name>A0AAN6Z305_9PEZI</name>
<proteinExistence type="predicted"/>
<accession>A0AAN6Z305</accession>
<gene>
    <name evidence="1" type="ORF">N657DRAFT_691474</name>
</gene>
<organism evidence="1 2">
    <name type="scientific">Parathielavia appendiculata</name>
    <dbReference type="NCBI Taxonomy" id="2587402"/>
    <lineage>
        <taxon>Eukaryota</taxon>
        <taxon>Fungi</taxon>
        <taxon>Dikarya</taxon>
        <taxon>Ascomycota</taxon>
        <taxon>Pezizomycotina</taxon>
        <taxon>Sordariomycetes</taxon>
        <taxon>Sordariomycetidae</taxon>
        <taxon>Sordariales</taxon>
        <taxon>Chaetomiaceae</taxon>
        <taxon>Parathielavia</taxon>
    </lineage>
</organism>
<protein>
    <submittedName>
        <fullName evidence="1">Uncharacterized protein</fullName>
    </submittedName>
</protein>
<reference evidence="1" key="2">
    <citation type="submission" date="2023-05" db="EMBL/GenBank/DDBJ databases">
        <authorList>
            <consortium name="Lawrence Berkeley National Laboratory"/>
            <person name="Steindorff A."/>
            <person name="Hensen N."/>
            <person name="Bonometti L."/>
            <person name="Westerberg I."/>
            <person name="Brannstrom I.O."/>
            <person name="Guillou S."/>
            <person name="Cros-Aarteil S."/>
            <person name="Calhoun S."/>
            <person name="Haridas S."/>
            <person name="Kuo A."/>
            <person name="Mondo S."/>
            <person name="Pangilinan J."/>
            <person name="Riley R."/>
            <person name="Labutti K."/>
            <person name="Andreopoulos B."/>
            <person name="Lipzen A."/>
            <person name="Chen C."/>
            <person name="Yanf M."/>
            <person name="Daum C."/>
            <person name="Ng V."/>
            <person name="Clum A."/>
            <person name="Ohm R."/>
            <person name="Martin F."/>
            <person name="Silar P."/>
            <person name="Natvig D."/>
            <person name="Lalanne C."/>
            <person name="Gautier V."/>
            <person name="Ament-Velasquez S.L."/>
            <person name="Kruys A."/>
            <person name="Hutchinson M.I."/>
            <person name="Powell A.J."/>
            <person name="Barry K."/>
            <person name="Miller A.N."/>
            <person name="Grigoriev I.V."/>
            <person name="Debuchy R."/>
            <person name="Gladieux P."/>
            <person name="Thoren M.H."/>
            <person name="Johannesson H."/>
        </authorList>
    </citation>
    <scope>NUCLEOTIDE SEQUENCE</scope>
    <source>
        <strain evidence="1">CBS 731.68</strain>
    </source>
</reference>
<evidence type="ECO:0000313" key="1">
    <source>
        <dbReference type="EMBL" id="KAK4122184.1"/>
    </source>
</evidence>
<reference evidence="1" key="1">
    <citation type="journal article" date="2023" name="Mol. Phylogenet. Evol.">
        <title>Genome-scale phylogeny and comparative genomics of the fungal order Sordariales.</title>
        <authorList>
            <person name="Hensen N."/>
            <person name="Bonometti L."/>
            <person name="Westerberg I."/>
            <person name="Brannstrom I.O."/>
            <person name="Guillou S."/>
            <person name="Cros-Aarteil S."/>
            <person name="Calhoun S."/>
            <person name="Haridas S."/>
            <person name="Kuo A."/>
            <person name="Mondo S."/>
            <person name="Pangilinan J."/>
            <person name="Riley R."/>
            <person name="LaButti K."/>
            <person name="Andreopoulos B."/>
            <person name="Lipzen A."/>
            <person name="Chen C."/>
            <person name="Yan M."/>
            <person name="Daum C."/>
            <person name="Ng V."/>
            <person name="Clum A."/>
            <person name="Steindorff A."/>
            <person name="Ohm R.A."/>
            <person name="Martin F."/>
            <person name="Silar P."/>
            <person name="Natvig D.O."/>
            <person name="Lalanne C."/>
            <person name="Gautier V."/>
            <person name="Ament-Velasquez S.L."/>
            <person name="Kruys A."/>
            <person name="Hutchinson M.I."/>
            <person name="Powell A.J."/>
            <person name="Barry K."/>
            <person name="Miller A.N."/>
            <person name="Grigoriev I.V."/>
            <person name="Debuchy R."/>
            <person name="Gladieux P."/>
            <person name="Hiltunen Thoren M."/>
            <person name="Johannesson H."/>
        </authorList>
    </citation>
    <scope>NUCLEOTIDE SEQUENCE</scope>
    <source>
        <strain evidence="1">CBS 731.68</strain>
    </source>
</reference>
<dbReference type="EMBL" id="MU853231">
    <property type="protein sequence ID" value="KAK4122184.1"/>
    <property type="molecule type" value="Genomic_DNA"/>
</dbReference>
<dbReference type="GeneID" id="87833878"/>
<dbReference type="AlphaFoldDB" id="A0AAN6Z305"/>